<gene>
    <name evidence="2" type="ORF">DFJ66_7988</name>
</gene>
<dbReference type="OrthoDB" id="5913938at2"/>
<dbReference type="GO" id="GO:0008270">
    <property type="term" value="F:zinc ion binding"/>
    <property type="evidence" value="ECO:0007669"/>
    <property type="project" value="InterPro"/>
</dbReference>
<accession>A0A495XJC3</accession>
<dbReference type="InterPro" id="IPR016192">
    <property type="entry name" value="APOBEC/CMP_deaminase_Zn-bd"/>
</dbReference>
<dbReference type="RefSeq" id="WP_121229542.1">
    <property type="nucleotide sequence ID" value="NZ_JBIUBA010000006.1"/>
</dbReference>
<protein>
    <submittedName>
        <fullName evidence="2">Uncharacterized protein</fullName>
    </submittedName>
</protein>
<proteinExistence type="predicted"/>
<organism evidence="2 3">
    <name type="scientific">Saccharothrix variisporea</name>
    <dbReference type="NCBI Taxonomy" id="543527"/>
    <lineage>
        <taxon>Bacteria</taxon>
        <taxon>Bacillati</taxon>
        <taxon>Actinomycetota</taxon>
        <taxon>Actinomycetes</taxon>
        <taxon>Pseudonocardiales</taxon>
        <taxon>Pseudonocardiaceae</taxon>
        <taxon>Saccharothrix</taxon>
    </lineage>
</organism>
<dbReference type="InterPro" id="IPR016193">
    <property type="entry name" value="Cytidine_deaminase-like"/>
</dbReference>
<evidence type="ECO:0000313" key="2">
    <source>
        <dbReference type="EMBL" id="RKT74621.1"/>
    </source>
</evidence>
<reference evidence="2 3" key="1">
    <citation type="submission" date="2018-10" db="EMBL/GenBank/DDBJ databases">
        <title>Sequencing the genomes of 1000 actinobacteria strains.</title>
        <authorList>
            <person name="Klenk H.-P."/>
        </authorList>
    </citation>
    <scope>NUCLEOTIDE SEQUENCE [LARGE SCALE GENOMIC DNA]</scope>
    <source>
        <strain evidence="2 3">DSM 43911</strain>
    </source>
</reference>
<feature type="region of interest" description="Disordered" evidence="1">
    <location>
        <begin position="295"/>
        <end position="357"/>
    </location>
</feature>
<evidence type="ECO:0000256" key="1">
    <source>
        <dbReference type="SAM" id="MobiDB-lite"/>
    </source>
</evidence>
<dbReference type="GO" id="GO:0016787">
    <property type="term" value="F:hydrolase activity"/>
    <property type="evidence" value="ECO:0007669"/>
    <property type="project" value="InterPro"/>
</dbReference>
<feature type="compositionally biased region" description="Gly residues" evidence="1">
    <location>
        <begin position="348"/>
        <end position="357"/>
    </location>
</feature>
<name>A0A495XJC3_9PSEU</name>
<feature type="region of interest" description="Disordered" evidence="1">
    <location>
        <begin position="250"/>
        <end position="283"/>
    </location>
</feature>
<dbReference type="SUPFAM" id="SSF53927">
    <property type="entry name" value="Cytidine deaminase-like"/>
    <property type="match status" value="1"/>
</dbReference>
<feature type="compositionally biased region" description="Pro residues" evidence="1">
    <location>
        <begin position="295"/>
        <end position="309"/>
    </location>
</feature>
<comment type="caution">
    <text evidence="2">The sequence shown here is derived from an EMBL/GenBank/DDBJ whole genome shotgun (WGS) entry which is preliminary data.</text>
</comment>
<dbReference type="EMBL" id="RBXR01000001">
    <property type="protein sequence ID" value="RKT74621.1"/>
    <property type="molecule type" value="Genomic_DNA"/>
</dbReference>
<feature type="compositionally biased region" description="Low complexity" evidence="1">
    <location>
        <begin position="310"/>
        <end position="347"/>
    </location>
</feature>
<dbReference type="AlphaFoldDB" id="A0A495XJC3"/>
<evidence type="ECO:0000313" key="3">
    <source>
        <dbReference type="Proteomes" id="UP000272729"/>
    </source>
</evidence>
<dbReference type="Proteomes" id="UP000272729">
    <property type="component" value="Unassembled WGS sequence"/>
</dbReference>
<dbReference type="PROSITE" id="PS00903">
    <property type="entry name" value="CYT_DCMP_DEAMINASES_1"/>
    <property type="match status" value="1"/>
</dbReference>
<feature type="compositionally biased region" description="Basic and acidic residues" evidence="1">
    <location>
        <begin position="1"/>
        <end position="11"/>
    </location>
</feature>
<keyword evidence="3" id="KW-1185">Reference proteome</keyword>
<sequence>MNAFHDRESARDPAGQGGNRPPHPTPGHPVLRLQRQVGNRATSIFVQRNLDGVNQSTDLTALDDAALSAEYQRVHAALRSADARTPGYNEAAAYLETIETAMAGRPGLTSATPPAAPVEPGVAELNQLILNQRGFSSTAPRGGRPAQTPTIDPAGVGTRHLGQGYEVNAAVVVRDRAGGQLAAELGRYARGADLHAEVQAVDALTSRLPAGAAEGGELLVVVDQMPCPTCRARLTELAERLGCRRIVAYGPSRPTATGAPAQPRTAARSWTQGPRPGGPPRQPVEAVELWAAEVPPRPTSAPASTPAPPAEVSTPVSPAEAPVAAPPVEGAAPPVEGAAPATESPGGARSGGRSGGGSGGAVLSVALGFFYQWAHQRAVEHRRDTEGYAPVGPLEFADEDLLSRIGRWVLDPLLDSQADLGSRLNVDVWRRRVREAVAAHQVDGVVTIVFQVEFPSTGILQDVRDIPITYTRQQDGTWRAGSGGQAMPAGASVPDLNRIIDRSVSDDAVRHMLEYNPNSA</sequence>
<feature type="region of interest" description="Disordered" evidence="1">
    <location>
        <begin position="1"/>
        <end position="29"/>
    </location>
</feature>